<feature type="transmembrane region" description="Helical" evidence="1">
    <location>
        <begin position="383"/>
        <end position="404"/>
    </location>
</feature>
<dbReference type="PANTHER" id="PTHR12224:SF25">
    <property type="entry name" value="BETA-1,4-N-ACETYLGLUCOSAMINYLTRANSFERASE FAMILY PROTEIN"/>
    <property type="match status" value="1"/>
</dbReference>
<evidence type="ECO:0000313" key="2">
    <source>
        <dbReference type="EMBL" id="GJN35484.1"/>
    </source>
</evidence>
<keyword evidence="1" id="KW-0812">Transmembrane</keyword>
<feature type="transmembrane region" description="Helical" evidence="1">
    <location>
        <begin position="20"/>
        <end position="39"/>
    </location>
</feature>
<name>A0AAV5FI97_ELECO</name>
<organism evidence="2 3">
    <name type="scientific">Eleusine coracana subsp. coracana</name>
    <dbReference type="NCBI Taxonomy" id="191504"/>
    <lineage>
        <taxon>Eukaryota</taxon>
        <taxon>Viridiplantae</taxon>
        <taxon>Streptophyta</taxon>
        <taxon>Embryophyta</taxon>
        <taxon>Tracheophyta</taxon>
        <taxon>Spermatophyta</taxon>
        <taxon>Magnoliopsida</taxon>
        <taxon>Liliopsida</taxon>
        <taxon>Poales</taxon>
        <taxon>Poaceae</taxon>
        <taxon>PACMAD clade</taxon>
        <taxon>Chloridoideae</taxon>
        <taxon>Cynodonteae</taxon>
        <taxon>Eleusininae</taxon>
        <taxon>Eleusine</taxon>
    </lineage>
</organism>
<dbReference type="GO" id="GO:0006044">
    <property type="term" value="P:N-acetylglucosamine metabolic process"/>
    <property type="evidence" value="ECO:0007669"/>
    <property type="project" value="TreeGrafter"/>
</dbReference>
<protein>
    <submittedName>
        <fullName evidence="2">Uncharacterized protein</fullName>
    </submittedName>
</protein>
<dbReference type="GO" id="GO:0016020">
    <property type="term" value="C:membrane"/>
    <property type="evidence" value="ECO:0007669"/>
    <property type="project" value="InterPro"/>
</dbReference>
<accession>A0AAV5FI97</accession>
<proteinExistence type="predicted"/>
<reference evidence="2" key="1">
    <citation type="journal article" date="2018" name="DNA Res.">
        <title>Multiple hybrid de novo genome assembly of finger millet, an orphan allotetraploid crop.</title>
        <authorList>
            <person name="Hatakeyama M."/>
            <person name="Aluri S."/>
            <person name="Balachadran M.T."/>
            <person name="Sivarajan S.R."/>
            <person name="Patrignani A."/>
            <person name="Gruter S."/>
            <person name="Poveda L."/>
            <person name="Shimizu-Inatsugi R."/>
            <person name="Baeten J."/>
            <person name="Francoijs K.J."/>
            <person name="Nataraja K.N."/>
            <person name="Reddy Y.A.N."/>
            <person name="Phadnis S."/>
            <person name="Ravikumar R.L."/>
            <person name="Schlapbach R."/>
            <person name="Sreeman S.M."/>
            <person name="Shimizu K.K."/>
        </authorList>
    </citation>
    <scope>NUCLEOTIDE SEQUENCE</scope>
</reference>
<gene>
    <name evidence="2" type="primary">gb24267</name>
    <name evidence="2" type="ORF">PR202_gb24267</name>
</gene>
<evidence type="ECO:0000256" key="1">
    <source>
        <dbReference type="SAM" id="Phobius"/>
    </source>
</evidence>
<keyword evidence="1" id="KW-1133">Transmembrane helix</keyword>
<sequence>MARELPHPPVRRRKIPPFKFLIPFVLVLSVSVIAVTQYFQSISYLLRPLWDKPPTPFIRIPHYYAPNISMPQLCQLHGWGILPSPRRIFDAVLFSNELDILEIRYHELLPYVDRFVILESNATFTGIPKSLSFYENINRFVFAGSKIVYDILSIDLDVGFTKQPFHVEAYHRRALNMLIRRSGIAVGDVLIMADADEIPSPETLQLLKWCDGIPPVMHLELKNYMDIKEFAFKMKAYSHADRVKQQSFLNPERIQKIICNGEDLFDMLPEEYTFRDLFRKMGPIPKSASAVHLPSYLIENAGKFKFLLPGGCLRKTSNLVAILLFAAERLSVGSSMVMAMAPAAAFFWPSSCLSVGTSAVGIAEKSTQSCTALTNLHIRVVHMAIWFVILEANATFIGILKSLLFYENLNRFVFAGSKIVYDKLSIRNLDSGATRC</sequence>
<dbReference type="Proteomes" id="UP001054889">
    <property type="component" value="Unassembled WGS sequence"/>
</dbReference>
<dbReference type="EMBL" id="BQKI01000088">
    <property type="protein sequence ID" value="GJN35484.1"/>
    <property type="molecule type" value="Genomic_DNA"/>
</dbReference>
<dbReference type="InterPro" id="IPR006813">
    <property type="entry name" value="Glyco_trans_17"/>
</dbReference>
<evidence type="ECO:0000313" key="3">
    <source>
        <dbReference type="Proteomes" id="UP001054889"/>
    </source>
</evidence>
<dbReference type="GO" id="GO:0003830">
    <property type="term" value="F:beta-1,4-mannosylglycoprotein 4-beta-N-acetylglucosaminyltransferase activity"/>
    <property type="evidence" value="ECO:0007669"/>
    <property type="project" value="InterPro"/>
</dbReference>
<comment type="caution">
    <text evidence="2">The sequence shown here is derived from an EMBL/GenBank/DDBJ whole genome shotgun (WGS) entry which is preliminary data.</text>
</comment>
<dbReference type="Pfam" id="PF04724">
    <property type="entry name" value="Glyco_transf_17"/>
    <property type="match status" value="3"/>
</dbReference>
<reference evidence="2" key="2">
    <citation type="submission" date="2021-12" db="EMBL/GenBank/DDBJ databases">
        <title>Resequencing data analysis of finger millet.</title>
        <authorList>
            <person name="Hatakeyama M."/>
            <person name="Aluri S."/>
            <person name="Balachadran M.T."/>
            <person name="Sivarajan S.R."/>
            <person name="Poveda L."/>
            <person name="Shimizu-Inatsugi R."/>
            <person name="Schlapbach R."/>
            <person name="Sreeman S.M."/>
            <person name="Shimizu K.K."/>
        </authorList>
    </citation>
    <scope>NUCLEOTIDE SEQUENCE</scope>
</reference>
<dbReference type="PANTHER" id="PTHR12224">
    <property type="entry name" value="BETA-1,4-MANNOSYL-GLYCOPROTEIN BETA-1,4-N-ACETYLGLUCOSAMINYL-TRANSFERASE"/>
    <property type="match status" value="1"/>
</dbReference>
<keyword evidence="1" id="KW-0472">Membrane</keyword>
<keyword evidence="3" id="KW-1185">Reference proteome</keyword>
<dbReference type="AlphaFoldDB" id="A0AAV5FI97"/>